<evidence type="ECO:0000313" key="2">
    <source>
        <dbReference type="EMBL" id="KRL83849.1"/>
    </source>
</evidence>
<evidence type="ECO:0008006" key="4">
    <source>
        <dbReference type="Google" id="ProtNLM"/>
    </source>
</evidence>
<feature type="transmembrane region" description="Helical" evidence="1">
    <location>
        <begin position="12"/>
        <end position="34"/>
    </location>
</feature>
<comment type="caution">
    <text evidence="2">The sequence shown here is derived from an EMBL/GenBank/DDBJ whole genome shotgun (WGS) entry which is preliminary data.</text>
</comment>
<dbReference type="RefSeq" id="WP_035460105.1">
    <property type="nucleotide sequence ID" value="NZ_AZFT01000053.1"/>
</dbReference>
<gene>
    <name evidence="2" type="ORF">FC32_GL001114</name>
</gene>
<proteinExistence type="predicted"/>
<name>A0A0R1TRL0_9LACO</name>
<dbReference type="Proteomes" id="UP000051324">
    <property type="component" value="Unassembled WGS sequence"/>
</dbReference>
<keyword evidence="1" id="KW-0812">Transmembrane</keyword>
<dbReference type="AlphaFoldDB" id="A0A0R1TRL0"/>
<keyword evidence="3" id="KW-1185">Reference proteome</keyword>
<sequence>MEKAEKKQRNPWKWAFIILVGVILCFSGYVWFAVTTPNEDQQQISQATTNSKNSANVSVELNKEQLSAAVNYYLQQNQKKGAIKYRFVLNKSAILMGTTKILGKNVSFTLYAKPTFDKNGNIVLNAKSVAIGSLNAPPTFVLGYIKNNYDLGSWAKIDSKKSTITLNLNQLTKKQGIKIKGETLDLTNDKLRFNVAFPLDTSN</sequence>
<dbReference type="InterPro" id="IPR018672">
    <property type="entry name" value="DUF2140"/>
</dbReference>
<accession>A0A0R1TRL0</accession>
<organism evidence="2 3">
    <name type="scientific">Ligilactobacillus apodemi DSM 16634 = JCM 16172</name>
    <dbReference type="NCBI Taxonomy" id="1423724"/>
    <lineage>
        <taxon>Bacteria</taxon>
        <taxon>Bacillati</taxon>
        <taxon>Bacillota</taxon>
        <taxon>Bacilli</taxon>
        <taxon>Lactobacillales</taxon>
        <taxon>Lactobacillaceae</taxon>
        <taxon>Ligilactobacillus</taxon>
    </lineage>
</organism>
<dbReference type="eggNOG" id="COG4698">
    <property type="taxonomic scope" value="Bacteria"/>
</dbReference>
<dbReference type="STRING" id="1423724.FC32_GL001114"/>
<evidence type="ECO:0000256" key="1">
    <source>
        <dbReference type="SAM" id="Phobius"/>
    </source>
</evidence>
<keyword evidence="1" id="KW-0472">Membrane</keyword>
<dbReference type="EMBL" id="AZFT01000053">
    <property type="protein sequence ID" value="KRL83849.1"/>
    <property type="molecule type" value="Genomic_DNA"/>
</dbReference>
<evidence type="ECO:0000313" key="3">
    <source>
        <dbReference type="Proteomes" id="UP000051324"/>
    </source>
</evidence>
<dbReference type="Pfam" id="PF09911">
    <property type="entry name" value="DUF2140"/>
    <property type="match status" value="1"/>
</dbReference>
<dbReference type="OrthoDB" id="2241695at2"/>
<keyword evidence="1" id="KW-1133">Transmembrane helix</keyword>
<reference evidence="2 3" key="1">
    <citation type="journal article" date="2015" name="Genome Announc.">
        <title>Expanding the biotechnology potential of lactobacilli through comparative genomics of 213 strains and associated genera.</title>
        <authorList>
            <person name="Sun Z."/>
            <person name="Harris H.M."/>
            <person name="McCann A."/>
            <person name="Guo C."/>
            <person name="Argimon S."/>
            <person name="Zhang W."/>
            <person name="Yang X."/>
            <person name="Jeffery I.B."/>
            <person name="Cooney J.C."/>
            <person name="Kagawa T.F."/>
            <person name="Liu W."/>
            <person name="Song Y."/>
            <person name="Salvetti E."/>
            <person name="Wrobel A."/>
            <person name="Rasinkangas P."/>
            <person name="Parkhill J."/>
            <person name="Rea M.C."/>
            <person name="O'Sullivan O."/>
            <person name="Ritari J."/>
            <person name="Douillard F.P."/>
            <person name="Paul Ross R."/>
            <person name="Yang R."/>
            <person name="Briner A.E."/>
            <person name="Felis G.E."/>
            <person name="de Vos W.M."/>
            <person name="Barrangou R."/>
            <person name="Klaenhammer T.R."/>
            <person name="Caufield P.W."/>
            <person name="Cui Y."/>
            <person name="Zhang H."/>
            <person name="O'Toole P.W."/>
        </authorList>
    </citation>
    <scope>NUCLEOTIDE SEQUENCE [LARGE SCALE GENOMIC DNA]</scope>
    <source>
        <strain evidence="2 3">DSM 16634</strain>
    </source>
</reference>
<dbReference type="PATRIC" id="fig|1423724.4.peg.1157"/>
<protein>
    <recommendedName>
        <fullName evidence="4">Extracellular protein</fullName>
    </recommendedName>
</protein>